<dbReference type="InterPro" id="IPR018950">
    <property type="entry name" value="DiS-bond_isomerase_DsbC/G_N"/>
</dbReference>
<accession>A0A0N0GNV0</accession>
<comment type="similarity">
    <text evidence="2 7">Belongs to the thioredoxin family. DsbC subfamily.</text>
</comment>
<evidence type="ECO:0000313" key="11">
    <source>
        <dbReference type="Proteomes" id="UP000037939"/>
    </source>
</evidence>
<evidence type="ECO:0000256" key="1">
    <source>
        <dbReference type="ARBA" id="ARBA00004418"/>
    </source>
</evidence>
<dbReference type="SUPFAM" id="SSF54423">
    <property type="entry name" value="DsbC/DsbG N-terminal domain-like"/>
    <property type="match status" value="1"/>
</dbReference>
<gene>
    <name evidence="10" type="primary">dsbC</name>
    <name evidence="10" type="ORF">WG78_11410</name>
</gene>
<keyword evidence="11" id="KW-1185">Reference proteome</keyword>
<dbReference type="Gene3D" id="3.40.30.10">
    <property type="entry name" value="Glutaredoxin"/>
    <property type="match status" value="1"/>
</dbReference>
<dbReference type="PATRIC" id="fig|857265.3.peg.2344"/>
<dbReference type="InterPro" id="IPR009094">
    <property type="entry name" value="DiS-bond_isomerase_DsbC/G_N_sf"/>
</dbReference>
<dbReference type="AlphaFoldDB" id="A0A0N0GNV0"/>
<reference evidence="10 11" key="1">
    <citation type="submission" date="2015-07" db="EMBL/GenBank/DDBJ databases">
        <title>Draft genome sequence of the Amantichitinum ursilacus IGB-41, a new chitin-degrading bacterium.</title>
        <authorList>
            <person name="Kirstahler P."/>
            <person name="Guenther M."/>
            <person name="Grumaz C."/>
            <person name="Rupp S."/>
            <person name="Zibek S."/>
            <person name="Sohn K."/>
        </authorList>
    </citation>
    <scope>NUCLEOTIDE SEQUENCE [LARGE SCALE GENOMIC DNA]</scope>
    <source>
        <strain evidence="10 11">IGB-41</strain>
    </source>
</reference>
<dbReference type="InterPro" id="IPR033954">
    <property type="entry name" value="DiS-bond_Isoase_DsbC/G"/>
</dbReference>
<feature type="domain" description="Disulphide bond isomerase DsbC/G N-terminal" evidence="8">
    <location>
        <begin position="26"/>
        <end position="94"/>
    </location>
</feature>
<comment type="subcellular location">
    <subcellularLocation>
        <location evidence="1 7">Periplasm</location>
    </subcellularLocation>
</comment>
<proteinExistence type="inferred from homology"/>
<evidence type="ECO:0000256" key="3">
    <source>
        <dbReference type="ARBA" id="ARBA00022729"/>
    </source>
</evidence>
<dbReference type="InterPro" id="IPR012336">
    <property type="entry name" value="Thioredoxin-like_fold"/>
</dbReference>
<dbReference type="PROSITE" id="PS51257">
    <property type="entry name" value="PROKAR_LIPOPROTEIN"/>
    <property type="match status" value="1"/>
</dbReference>
<dbReference type="Proteomes" id="UP000037939">
    <property type="component" value="Unassembled WGS sequence"/>
</dbReference>
<dbReference type="RefSeq" id="WP_053937927.1">
    <property type="nucleotide sequence ID" value="NZ_LAQT01000008.1"/>
</dbReference>
<keyword evidence="3 7" id="KW-0732">Signal</keyword>
<dbReference type="PANTHER" id="PTHR35272:SF3">
    <property type="entry name" value="THIOL:DISULFIDE INTERCHANGE PROTEIN DSBC"/>
    <property type="match status" value="1"/>
</dbReference>
<evidence type="ECO:0000256" key="2">
    <source>
        <dbReference type="ARBA" id="ARBA00009813"/>
    </source>
</evidence>
<feature type="domain" description="Thioredoxin-like fold" evidence="9">
    <location>
        <begin position="118"/>
        <end position="241"/>
    </location>
</feature>
<dbReference type="STRING" id="857265.WG78_11410"/>
<evidence type="ECO:0000259" key="9">
    <source>
        <dbReference type="Pfam" id="PF13098"/>
    </source>
</evidence>
<evidence type="ECO:0000313" key="10">
    <source>
        <dbReference type="EMBL" id="KPC53095.1"/>
    </source>
</evidence>
<dbReference type="PANTHER" id="PTHR35272">
    <property type="entry name" value="THIOL:DISULFIDE INTERCHANGE PROTEIN DSBC-RELATED"/>
    <property type="match status" value="1"/>
</dbReference>
<comment type="function">
    <text evidence="7">Required for disulfide bond formation in some periplasmic proteins. Acts by transferring its disulfide bond to other proteins and is reduced in the process.</text>
</comment>
<feature type="chain" id="PRO_5010006454" description="Thiol:disulfide interchange protein" evidence="7">
    <location>
        <begin position="26"/>
        <end position="253"/>
    </location>
</feature>
<keyword evidence="6 7" id="KW-0676">Redox-active center</keyword>
<keyword evidence="5" id="KW-1015">Disulfide bond</keyword>
<organism evidence="10 11">
    <name type="scientific">Amantichitinum ursilacus</name>
    <dbReference type="NCBI Taxonomy" id="857265"/>
    <lineage>
        <taxon>Bacteria</taxon>
        <taxon>Pseudomonadati</taxon>
        <taxon>Pseudomonadota</taxon>
        <taxon>Betaproteobacteria</taxon>
        <taxon>Neisseriales</taxon>
        <taxon>Chitinibacteraceae</taxon>
        <taxon>Amantichitinum</taxon>
    </lineage>
</organism>
<protein>
    <recommendedName>
        <fullName evidence="7">Thiol:disulfide interchange protein</fullName>
    </recommendedName>
</protein>
<dbReference type="Pfam" id="PF13098">
    <property type="entry name" value="Thioredoxin_2"/>
    <property type="match status" value="1"/>
</dbReference>
<dbReference type="EMBL" id="LAQT01000008">
    <property type="protein sequence ID" value="KPC53095.1"/>
    <property type="molecule type" value="Genomic_DNA"/>
</dbReference>
<comment type="caution">
    <text evidence="10">The sequence shown here is derived from an EMBL/GenBank/DDBJ whole genome shotgun (WGS) entry which is preliminary data.</text>
</comment>
<sequence length="253" mass="27367">MLFAKWARLTVLAGLIGVTACTASAAETPTAKLVRDKLSQQLQGKEITSVTPSPVKGLYEVVLNGHSIIYVDAKVDYVLLGEMVDIKNRASITQARMAELNRTDFNKLPFDQAFKEVRGNGSRKLAVFSDPDCPFCHKLENESLAGVTDVTIYTFLFPLNIHPDAERKSRLIWCAPDRDAAWRAWIDKGVLPENAGTCDTPIAKNLALGEKMAINGTPALIFANGRIVSGAIPKESLEPMLASGGPDAAAAQQ</sequence>
<dbReference type="CDD" id="cd03020">
    <property type="entry name" value="DsbA_DsbC_DsbG"/>
    <property type="match status" value="1"/>
</dbReference>
<dbReference type="Pfam" id="PF10411">
    <property type="entry name" value="DsbC_N"/>
    <property type="match status" value="1"/>
</dbReference>
<evidence type="ECO:0000256" key="7">
    <source>
        <dbReference type="RuleBase" id="RU364038"/>
    </source>
</evidence>
<dbReference type="GO" id="GO:0042597">
    <property type="term" value="C:periplasmic space"/>
    <property type="evidence" value="ECO:0007669"/>
    <property type="project" value="UniProtKB-SubCell"/>
</dbReference>
<dbReference type="SUPFAM" id="SSF52833">
    <property type="entry name" value="Thioredoxin-like"/>
    <property type="match status" value="1"/>
</dbReference>
<dbReference type="InterPro" id="IPR036249">
    <property type="entry name" value="Thioredoxin-like_sf"/>
</dbReference>
<evidence type="ECO:0000256" key="4">
    <source>
        <dbReference type="ARBA" id="ARBA00022764"/>
    </source>
</evidence>
<dbReference type="Gene3D" id="3.10.450.70">
    <property type="entry name" value="Disulphide bond isomerase, DsbC/G, N-terminal"/>
    <property type="match status" value="1"/>
</dbReference>
<evidence type="ECO:0000259" key="8">
    <source>
        <dbReference type="Pfam" id="PF10411"/>
    </source>
</evidence>
<evidence type="ECO:0000256" key="6">
    <source>
        <dbReference type="ARBA" id="ARBA00023284"/>
    </source>
</evidence>
<dbReference type="InterPro" id="IPR051470">
    <property type="entry name" value="Thiol:disulfide_interchange"/>
</dbReference>
<evidence type="ECO:0000256" key="5">
    <source>
        <dbReference type="ARBA" id="ARBA00023157"/>
    </source>
</evidence>
<feature type="signal peptide" evidence="7">
    <location>
        <begin position="1"/>
        <end position="25"/>
    </location>
</feature>
<name>A0A0N0GNV0_9NEIS</name>
<keyword evidence="4 7" id="KW-0574">Periplasm</keyword>